<organism evidence="1 2">
    <name type="scientific">Myriangium duriaei CBS 260.36</name>
    <dbReference type="NCBI Taxonomy" id="1168546"/>
    <lineage>
        <taxon>Eukaryota</taxon>
        <taxon>Fungi</taxon>
        <taxon>Dikarya</taxon>
        <taxon>Ascomycota</taxon>
        <taxon>Pezizomycotina</taxon>
        <taxon>Dothideomycetes</taxon>
        <taxon>Dothideomycetidae</taxon>
        <taxon>Myriangiales</taxon>
        <taxon>Myriangiaceae</taxon>
        <taxon>Myriangium</taxon>
    </lineage>
</organism>
<dbReference type="EMBL" id="ML996084">
    <property type="protein sequence ID" value="KAF2154418.1"/>
    <property type="molecule type" value="Genomic_DNA"/>
</dbReference>
<sequence>MPPRIPKKPQTEGSFNFDPDQFLEKWEKGEYGVPKDSNDFQKCIARAFGLRANDSYIYRATAEVTLAQAQTYLNYGGQGRLLEWYRDEEGKQLPSPPQADITAYTLSFSPSTSTTSSLRALSSNAKRASLRASIATHLLSLYSPPTFPIPKLKSPQPNPYLDLWTWTCPALQWAGPDPGTAQTRISHALLPVLYHHFGCVVPSWDALVTILTLAKGRAVLDVGSGNGYWNYMLRRTTVPGVKPAAEVLPIDSGVSEWRTMWVGDTIAADGPEYIRRHRAGGKEDVLLLVYPQVGGEFTSRIIGAYEGDTIVVAGTQNANGFTGFSSETIGEWMGREKKEFEKVCQIPLPSFAGKDEALFAFVKKKS</sequence>
<dbReference type="AlphaFoldDB" id="A0A9P4J2T0"/>
<dbReference type="OrthoDB" id="5411518at2759"/>
<name>A0A9P4J2T0_9PEZI</name>
<comment type="caution">
    <text evidence="1">The sequence shown here is derived from an EMBL/GenBank/DDBJ whole genome shotgun (WGS) entry which is preliminary data.</text>
</comment>
<proteinExistence type="predicted"/>
<protein>
    <submittedName>
        <fullName evidence="1">Uncharacterized protein</fullName>
    </submittedName>
</protein>
<dbReference type="PANTHER" id="PTHR39290">
    <property type="entry name" value="C3H1-TYPE DOMAIN-CONTAINING PROTEIN-RELATED"/>
    <property type="match status" value="1"/>
</dbReference>
<keyword evidence="2" id="KW-1185">Reference proteome</keyword>
<dbReference type="PANTHER" id="PTHR39290:SF6">
    <property type="entry name" value="S-ADENOSYL-L-METHIONINE-DEPENDENT METHYLTRANSFERASES SUPERFAMILY PROTEIN"/>
    <property type="match status" value="1"/>
</dbReference>
<evidence type="ECO:0000313" key="1">
    <source>
        <dbReference type="EMBL" id="KAF2154418.1"/>
    </source>
</evidence>
<evidence type="ECO:0000313" key="2">
    <source>
        <dbReference type="Proteomes" id="UP000799439"/>
    </source>
</evidence>
<reference evidence="1" key="1">
    <citation type="journal article" date="2020" name="Stud. Mycol.">
        <title>101 Dothideomycetes genomes: a test case for predicting lifestyles and emergence of pathogens.</title>
        <authorList>
            <person name="Haridas S."/>
            <person name="Albert R."/>
            <person name="Binder M."/>
            <person name="Bloem J."/>
            <person name="Labutti K."/>
            <person name="Salamov A."/>
            <person name="Andreopoulos B."/>
            <person name="Baker S."/>
            <person name="Barry K."/>
            <person name="Bills G."/>
            <person name="Bluhm B."/>
            <person name="Cannon C."/>
            <person name="Castanera R."/>
            <person name="Culley D."/>
            <person name="Daum C."/>
            <person name="Ezra D."/>
            <person name="Gonzalez J."/>
            <person name="Henrissat B."/>
            <person name="Kuo A."/>
            <person name="Liang C."/>
            <person name="Lipzen A."/>
            <person name="Lutzoni F."/>
            <person name="Magnuson J."/>
            <person name="Mondo S."/>
            <person name="Nolan M."/>
            <person name="Ohm R."/>
            <person name="Pangilinan J."/>
            <person name="Park H.-J."/>
            <person name="Ramirez L."/>
            <person name="Alfaro M."/>
            <person name="Sun H."/>
            <person name="Tritt A."/>
            <person name="Yoshinaga Y."/>
            <person name="Zwiers L.-H."/>
            <person name="Turgeon B."/>
            <person name="Goodwin S."/>
            <person name="Spatafora J."/>
            <person name="Crous P."/>
            <person name="Grigoriev I."/>
        </authorList>
    </citation>
    <scope>NUCLEOTIDE SEQUENCE</scope>
    <source>
        <strain evidence="1">CBS 260.36</strain>
    </source>
</reference>
<dbReference type="Proteomes" id="UP000799439">
    <property type="component" value="Unassembled WGS sequence"/>
</dbReference>
<gene>
    <name evidence="1" type="ORF">K461DRAFT_293066</name>
</gene>
<accession>A0A9P4J2T0</accession>